<evidence type="ECO:0000313" key="2">
    <source>
        <dbReference type="Proteomes" id="UP000822688"/>
    </source>
</evidence>
<gene>
    <name evidence="1" type="ORF">KC19_VG152700</name>
</gene>
<dbReference type="Proteomes" id="UP000822688">
    <property type="component" value="Chromosome V"/>
</dbReference>
<keyword evidence="2" id="KW-1185">Reference proteome</keyword>
<dbReference type="EMBL" id="CM026426">
    <property type="protein sequence ID" value="KAG0573150.1"/>
    <property type="molecule type" value="Genomic_DNA"/>
</dbReference>
<evidence type="ECO:0000313" key="1">
    <source>
        <dbReference type="EMBL" id="KAG0573150.1"/>
    </source>
</evidence>
<reference evidence="1" key="1">
    <citation type="submission" date="2020-06" db="EMBL/GenBank/DDBJ databases">
        <title>WGS assembly of Ceratodon purpureus strain R40.</title>
        <authorList>
            <person name="Carey S.B."/>
            <person name="Jenkins J."/>
            <person name="Shu S."/>
            <person name="Lovell J.T."/>
            <person name="Sreedasyam A."/>
            <person name="Maumus F."/>
            <person name="Tiley G.P."/>
            <person name="Fernandez-Pozo N."/>
            <person name="Barry K."/>
            <person name="Chen C."/>
            <person name="Wang M."/>
            <person name="Lipzen A."/>
            <person name="Daum C."/>
            <person name="Saski C.A."/>
            <person name="Payton A.C."/>
            <person name="Mcbreen J.C."/>
            <person name="Conrad R.E."/>
            <person name="Kollar L.M."/>
            <person name="Olsson S."/>
            <person name="Huttunen S."/>
            <person name="Landis J.B."/>
            <person name="Wickett N.J."/>
            <person name="Johnson M.G."/>
            <person name="Rensing S.A."/>
            <person name="Grimwood J."/>
            <person name="Schmutz J."/>
            <person name="Mcdaniel S.F."/>
        </authorList>
    </citation>
    <scope>NUCLEOTIDE SEQUENCE</scope>
    <source>
        <strain evidence="1">R40</strain>
    </source>
</reference>
<accession>A0A8T0HQA8</accession>
<organism evidence="1 2">
    <name type="scientific">Ceratodon purpureus</name>
    <name type="common">Fire moss</name>
    <name type="synonym">Dicranum purpureum</name>
    <dbReference type="NCBI Taxonomy" id="3225"/>
    <lineage>
        <taxon>Eukaryota</taxon>
        <taxon>Viridiplantae</taxon>
        <taxon>Streptophyta</taxon>
        <taxon>Embryophyta</taxon>
        <taxon>Bryophyta</taxon>
        <taxon>Bryophytina</taxon>
        <taxon>Bryopsida</taxon>
        <taxon>Dicranidae</taxon>
        <taxon>Pseudoditrichales</taxon>
        <taxon>Ditrichaceae</taxon>
        <taxon>Ceratodon</taxon>
    </lineage>
</organism>
<sequence length="171" mass="19237">MSCNDAANSCCSTRSRLSKKREKLKFLERKMAEKNGSHERVAMQLQQTHDMVNAATAGNTSPATMELTMVNKEFVKTSEELVESVVQSVAAANNRLQSWEFKKRKQKDRVALLTVELKGLEAVMKEKLTSLDNIMAHLKALMISSGVFDRTIELLKLDVGYEVFSVLKRTP</sequence>
<protein>
    <submittedName>
        <fullName evidence="1">Uncharacterized protein</fullName>
    </submittedName>
</protein>
<name>A0A8T0HQA8_CERPU</name>
<comment type="caution">
    <text evidence="1">The sequence shown here is derived from an EMBL/GenBank/DDBJ whole genome shotgun (WGS) entry which is preliminary data.</text>
</comment>
<dbReference type="AlphaFoldDB" id="A0A8T0HQA8"/>
<proteinExistence type="predicted"/>